<dbReference type="AlphaFoldDB" id="A0A5B8M6X6"/>
<gene>
    <name evidence="1" type="ORF">FPZ11_14950</name>
</gene>
<keyword evidence="2" id="KW-1185">Reference proteome</keyword>
<dbReference type="OrthoDB" id="4548523at2"/>
<dbReference type="KEGG" id="huw:FPZ11_14950"/>
<organism evidence="1 2">
    <name type="scientific">Humibacter ginsenosidimutans</name>
    <dbReference type="NCBI Taxonomy" id="2599293"/>
    <lineage>
        <taxon>Bacteria</taxon>
        <taxon>Bacillati</taxon>
        <taxon>Actinomycetota</taxon>
        <taxon>Actinomycetes</taxon>
        <taxon>Micrococcales</taxon>
        <taxon>Microbacteriaceae</taxon>
        <taxon>Humibacter</taxon>
    </lineage>
</organism>
<sequence>MDDRVHKPDRGIVDEKEILVGFLDYDRGVVERKLRGLSEADARASVVPSGWSMLELAWHLASMERRWLRWGFLAEPLGDPYPDSDETGSWHVDASATTESVLAGLRTVGETTARIVAAHDLDERSSLGGRFSADDEHAPPTLRWVLVYVIQEYSRHLGHLDIARELIDGETGE</sequence>
<dbReference type="Proteomes" id="UP000320216">
    <property type="component" value="Chromosome"/>
</dbReference>
<name>A0A5B8M6X6_9MICO</name>
<protein>
    <submittedName>
        <fullName evidence="1">DinB family protein</fullName>
    </submittedName>
</protein>
<evidence type="ECO:0000313" key="2">
    <source>
        <dbReference type="Proteomes" id="UP000320216"/>
    </source>
</evidence>
<proteinExistence type="predicted"/>
<dbReference type="SUPFAM" id="SSF109854">
    <property type="entry name" value="DinB/YfiT-like putative metalloenzymes"/>
    <property type="match status" value="1"/>
</dbReference>
<dbReference type="Pfam" id="PF04978">
    <property type="entry name" value="MST"/>
    <property type="match status" value="1"/>
</dbReference>
<dbReference type="Gene3D" id="1.20.120.450">
    <property type="entry name" value="dinb family like domain"/>
    <property type="match status" value="1"/>
</dbReference>
<reference evidence="1 2" key="1">
    <citation type="submission" date="2019-07" db="EMBL/GenBank/DDBJ databases">
        <title>Full genome sequence of Humibacter sp. WJ7-1.</title>
        <authorList>
            <person name="Im W.-T."/>
        </authorList>
    </citation>
    <scope>NUCLEOTIDE SEQUENCE [LARGE SCALE GENOMIC DNA]</scope>
    <source>
        <strain evidence="1 2">WJ7-1</strain>
    </source>
</reference>
<dbReference type="InterPro" id="IPR007061">
    <property type="entry name" value="MST-like"/>
</dbReference>
<accession>A0A5B8M6X6</accession>
<evidence type="ECO:0000313" key="1">
    <source>
        <dbReference type="EMBL" id="QDZ15899.1"/>
    </source>
</evidence>
<dbReference type="EMBL" id="CP042305">
    <property type="protein sequence ID" value="QDZ15899.1"/>
    <property type="molecule type" value="Genomic_DNA"/>
</dbReference>
<dbReference type="InterPro" id="IPR034660">
    <property type="entry name" value="DinB/YfiT-like"/>
</dbReference>